<accession>A0A1Y2D774</accession>
<dbReference type="RefSeq" id="XP_040709497.1">
    <property type="nucleotide sequence ID" value="XM_040861556.1"/>
</dbReference>
<reference evidence="4 5" key="1">
    <citation type="submission" date="2016-07" db="EMBL/GenBank/DDBJ databases">
        <title>Pervasive Adenine N6-methylation of Active Genes in Fungi.</title>
        <authorList>
            <consortium name="DOE Joint Genome Institute"/>
            <person name="Mondo S.J."/>
            <person name="Dannebaum R.O."/>
            <person name="Kuo R.C."/>
            <person name="Labutti K."/>
            <person name="Haridas S."/>
            <person name="Kuo A."/>
            <person name="Salamov A."/>
            <person name="Ahrendt S.R."/>
            <person name="Lipzen A."/>
            <person name="Sullivan W."/>
            <person name="Andreopoulos W.B."/>
            <person name="Clum A."/>
            <person name="Lindquist E."/>
            <person name="Daum C."/>
            <person name="Ramamoorthy G.K."/>
            <person name="Gryganskyi A."/>
            <person name="Culley D."/>
            <person name="Magnuson J.K."/>
            <person name="James T.Y."/>
            <person name="O'Malley M.A."/>
            <person name="Stajich J.E."/>
            <person name="Spatafora J.W."/>
            <person name="Visel A."/>
            <person name="Grigoriev I.V."/>
        </authorList>
    </citation>
    <scope>NUCLEOTIDE SEQUENCE [LARGE SCALE GENOMIC DNA]</scope>
    <source>
        <strain evidence="4 5">CBS 129021</strain>
    </source>
</reference>
<dbReference type="InParanoid" id="A0A1Y2D774"/>
<keyword evidence="5" id="KW-1185">Reference proteome</keyword>
<sequence length="583" mass="62927">MDSTNSAYSNDPEVMSPPTTGDYDRPIYQDAAKVLVSWDHQHKASGSNVRSHAQHATTPSPKAIRPDPRSRYGDAPEVTVTQPQSGPHGYYPVYQYSDAPQLLQSLIPGTVASSSYESNGPEVVSLDGHSGSTLLGSQGLEQPDPLSLKESAPIQVHSSWFRWRNKWIVVGLVTFIIVVALVIGLVVGLKHTTQTTQTQPVGVPANNTSPANIKCKGTICRQIFSAAALMGDRYVFGIGNDQSMWYTRTVAGNWTNQWSSLGNQFQGQPSSVVWNSSGALSLFAVSSAGGVVAKSLTDEGNPNPSESEWANLNAAAGSAIGACHSTYGIDRADIWMVSKDATSRGVTHNYWDFEGGGWAGNLYRWDTTVAENPAKGSGATPAVVCRDDNMMHDIVIYDKDTSTVLHRQYAKSRNAWEDWNDRGGSFVGDPVVIAPSNDRIDFFGIGAVDKDMRHFSWTSSSNYSDMEHLGGSWASVPSVVASGDDRLDVVAVGTDGKVKHRAFYGQIWSADWLDLGDVVANSAPLIVNLDPNEQPARLGVFALGTGGDLLYSSWQTRTTDPGILEINAFRSIGGNLTSSWMKT</sequence>
<dbReference type="AlphaFoldDB" id="A0A1Y2D774"/>
<evidence type="ECO:0000313" key="4">
    <source>
        <dbReference type="EMBL" id="ORY55129.1"/>
    </source>
</evidence>
<feature type="transmembrane region" description="Helical" evidence="2">
    <location>
        <begin position="167"/>
        <end position="189"/>
    </location>
</feature>
<dbReference type="InterPro" id="IPR058502">
    <property type="entry name" value="PLL-like_beta-prop"/>
</dbReference>
<name>A0A1Y2D774_9PEZI</name>
<comment type="caution">
    <text evidence="4">The sequence shown here is derived from an EMBL/GenBank/DDBJ whole genome shotgun (WGS) entry which is preliminary data.</text>
</comment>
<keyword evidence="2" id="KW-0472">Membrane</keyword>
<dbReference type="EMBL" id="MCFJ01000029">
    <property type="protein sequence ID" value="ORY55129.1"/>
    <property type="molecule type" value="Genomic_DNA"/>
</dbReference>
<keyword evidence="2" id="KW-0812">Transmembrane</keyword>
<dbReference type="Proteomes" id="UP000193689">
    <property type="component" value="Unassembled WGS sequence"/>
</dbReference>
<feature type="region of interest" description="Disordered" evidence="1">
    <location>
        <begin position="1"/>
        <end position="91"/>
    </location>
</feature>
<evidence type="ECO:0000256" key="1">
    <source>
        <dbReference type="SAM" id="MobiDB-lite"/>
    </source>
</evidence>
<feature type="domain" description="PLL-like beta propeller" evidence="3">
    <location>
        <begin position="221"/>
        <end position="578"/>
    </location>
</feature>
<evidence type="ECO:0000256" key="2">
    <source>
        <dbReference type="SAM" id="Phobius"/>
    </source>
</evidence>
<dbReference type="GeneID" id="63777768"/>
<proteinExistence type="predicted"/>
<dbReference type="Pfam" id="PF26607">
    <property type="entry name" value="DUF8189"/>
    <property type="match status" value="1"/>
</dbReference>
<dbReference type="OrthoDB" id="20872at2759"/>
<feature type="compositionally biased region" description="Polar residues" evidence="1">
    <location>
        <begin position="44"/>
        <end position="60"/>
    </location>
</feature>
<gene>
    <name evidence="4" type="ORF">BCR38DRAFT_452925</name>
</gene>
<organism evidence="4 5">
    <name type="scientific">Pseudomassariella vexata</name>
    <dbReference type="NCBI Taxonomy" id="1141098"/>
    <lineage>
        <taxon>Eukaryota</taxon>
        <taxon>Fungi</taxon>
        <taxon>Dikarya</taxon>
        <taxon>Ascomycota</taxon>
        <taxon>Pezizomycotina</taxon>
        <taxon>Sordariomycetes</taxon>
        <taxon>Xylariomycetidae</taxon>
        <taxon>Amphisphaeriales</taxon>
        <taxon>Pseudomassariaceae</taxon>
        <taxon>Pseudomassariella</taxon>
    </lineage>
</organism>
<dbReference type="SUPFAM" id="SSF89372">
    <property type="entry name" value="Fucose-specific lectin"/>
    <property type="match status" value="1"/>
</dbReference>
<protein>
    <recommendedName>
        <fullName evidence="3">PLL-like beta propeller domain-containing protein</fullName>
    </recommendedName>
</protein>
<evidence type="ECO:0000259" key="3">
    <source>
        <dbReference type="Pfam" id="PF26607"/>
    </source>
</evidence>
<dbReference type="Gene3D" id="2.120.10.70">
    <property type="entry name" value="Fucose-specific lectin"/>
    <property type="match status" value="2"/>
</dbReference>
<feature type="compositionally biased region" description="Basic and acidic residues" evidence="1">
    <location>
        <begin position="64"/>
        <end position="74"/>
    </location>
</feature>
<keyword evidence="2" id="KW-1133">Transmembrane helix</keyword>
<evidence type="ECO:0000313" key="5">
    <source>
        <dbReference type="Proteomes" id="UP000193689"/>
    </source>
</evidence>
<dbReference type="STRING" id="1141098.A0A1Y2D774"/>